<protein>
    <submittedName>
        <fullName evidence="1 2">Pyridoxamine 5'-phosphate oxidase</fullName>
    </submittedName>
</protein>
<dbReference type="Proteomes" id="UP000677180">
    <property type="component" value="Chromosome"/>
</dbReference>
<dbReference type="EMBL" id="CP072385">
    <property type="protein sequence ID" value="QUC12257.1"/>
    <property type="molecule type" value="Genomic_DNA"/>
</dbReference>
<dbReference type="Proteomes" id="UP000273044">
    <property type="component" value="Chromosome"/>
</dbReference>
<evidence type="ECO:0000313" key="3">
    <source>
        <dbReference type="Proteomes" id="UP000273044"/>
    </source>
</evidence>
<evidence type="ECO:0000313" key="1">
    <source>
        <dbReference type="EMBL" id="QUC12257.1"/>
    </source>
</evidence>
<evidence type="ECO:0000313" key="2">
    <source>
        <dbReference type="EMBL" id="VEH70593.1"/>
    </source>
</evidence>
<dbReference type="Gene3D" id="2.30.110.10">
    <property type="entry name" value="Electron Transport, Fmn-binding Protein, Chain A"/>
    <property type="match status" value="1"/>
</dbReference>
<dbReference type="OrthoDB" id="5193072at2"/>
<keyword evidence="3" id="KW-1185">Reference proteome</keyword>
<dbReference type="EMBL" id="LR134406">
    <property type="protein sequence ID" value="VEH70593.1"/>
    <property type="molecule type" value="Genomic_DNA"/>
</dbReference>
<dbReference type="Pfam" id="PF12900">
    <property type="entry name" value="Pyridox_ox_2"/>
    <property type="match status" value="1"/>
</dbReference>
<name>A0A3N4D3I5_9ACTN</name>
<organism evidence="2 3">
    <name type="scientific">Arachnia propionica</name>
    <dbReference type="NCBI Taxonomy" id="1750"/>
    <lineage>
        <taxon>Bacteria</taxon>
        <taxon>Bacillati</taxon>
        <taxon>Actinomycetota</taxon>
        <taxon>Actinomycetes</taxon>
        <taxon>Propionibacteriales</taxon>
        <taxon>Propionibacteriaceae</taxon>
        <taxon>Arachnia</taxon>
    </lineage>
</organism>
<dbReference type="AlphaFoldDB" id="A0A3N4D3I5"/>
<reference evidence="2 3" key="1">
    <citation type="submission" date="2018-12" db="EMBL/GenBank/DDBJ databases">
        <authorList>
            <consortium name="Pathogen Informatics"/>
        </authorList>
    </citation>
    <scope>NUCLEOTIDE SEQUENCE [LARGE SCALE GENOMIC DNA]</scope>
    <source>
        <strain evidence="2 3">NCTC12967</strain>
    </source>
</reference>
<dbReference type="InterPro" id="IPR012349">
    <property type="entry name" value="Split_barrel_FMN-bd"/>
</dbReference>
<dbReference type="OMA" id="MYPNDGF"/>
<dbReference type="RefSeq" id="WP_014846951.1">
    <property type="nucleotide sequence ID" value="NZ_CAJZDL010000022.1"/>
</dbReference>
<gene>
    <name evidence="1" type="ORF">J5A53_06125</name>
    <name evidence="2" type="ORF">NCTC12967_01895</name>
</gene>
<reference evidence="1" key="2">
    <citation type="submission" date="2021-03" db="EMBL/GenBank/DDBJ databases">
        <title>Human Oral Microbial Genomes.</title>
        <authorList>
            <person name="Johnston C.D."/>
            <person name="Chen T."/>
            <person name="Dewhirst F.E."/>
        </authorList>
    </citation>
    <scope>NUCLEOTIDE SEQUENCE</scope>
    <source>
        <strain evidence="1">F0714</strain>
    </source>
</reference>
<dbReference type="GeneID" id="64407349"/>
<accession>A0A3N4D3I5</accession>
<sequence>MTEVTYFERLDAPECLRLLRGGGVGRVVWQDDDGLSVLPVNYRVIGDSVVFQTNAASTLARLAEPTRVAFQVDEVDHATAVGWSVLVRGTSGARDAGDVASFLPQDPAVGVAVRIEEVTGRVISGNPVPRS</sequence>
<dbReference type="InterPro" id="IPR024747">
    <property type="entry name" value="Pyridox_Oxase-rel"/>
</dbReference>
<proteinExistence type="predicted"/>
<dbReference type="SUPFAM" id="SSF50475">
    <property type="entry name" value="FMN-binding split barrel"/>
    <property type="match status" value="1"/>
</dbReference>